<dbReference type="GO" id="GO:0005524">
    <property type="term" value="F:ATP binding"/>
    <property type="evidence" value="ECO:0007669"/>
    <property type="project" value="InterPro"/>
</dbReference>
<dbReference type="PANTHER" id="PTHR44329:SF289">
    <property type="entry name" value="SERINE_THREONINE-PROTEIN KINASE VIK"/>
    <property type="match status" value="1"/>
</dbReference>
<keyword evidence="3" id="KW-0808">Transferase</keyword>
<dbReference type="InterPro" id="IPR000719">
    <property type="entry name" value="Prot_kinase_dom"/>
</dbReference>
<dbReference type="STRING" id="765915.A0A1Y2I199"/>
<dbReference type="PROSITE" id="PS00108">
    <property type="entry name" value="PROTEIN_KINASE_ST"/>
    <property type="match status" value="1"/>
</dbReference>
<dbReference type="InterPro" id="IPR008271">
    <property type="entry name" value="Ser/Thr_kinase_AS"/>
</dbReference>
<accession>A0A1Y2I199</accession>
<dbReference type="InterPro" id="IPR051681">
    <property type="entry name" value="Ser/Thr_Kinases-Pseudokinases"/>
</dbReference>
<sequence length="329" mass="36650">MPYTDGGDLVTFSKGKSPEEHLRLLHETAQGMAYLHSRNVFHGDLKGKNVLIDGPSGHARVCDFGQSRLSSATTAVRALATPAAPIVGNVRWIAPERYDPKAEWSLEPDVFAFAMVVYEVVSGKYPFQDDDLATDDVLPMWIMGGHRPKAPVDSESFSQDLWDLVEECWDSEWKRRPSFLQVVQILSRLHTIKQDVDTGEQVEANRVADVDQETLNQFNNSLRFREPLYARSWPHSGSLHWVERLARRSRQRASCSCTTDADDQHGSSRAGASIAAIGPLTTSTPASLSTLAQPPAMSKPPAFSFAKAPSTQPPWPCLSFKHRRLNRQL</sequence>
<dbReference type="InterPro" id="IPR011009">
    <property type="entry name" value="Kinase-like_dom_sf"/>
</dbReference>
<evidence type="ECO:0000313" key="4">
    <source>
        <dbReference type="Proteomes" id="UP000193411"/>
    </source>
</evidence>
<dbReference type="EMBL" id="MCFL01000002">
    <property type="protein sequence ID" value="ORZ40648.1"/>
    <property type="molecule type" value="Genomic_DNA"/>
</dbReference>
<dbReference type="GO" id="GO:0004674">
    <property type="term" value="F:protein serine/threonine kinase activity"/>
    <property type="evidence" value="ECO:0007669"/>
    <property type="project" value="TreeGrafter"/>
</dbReference>
<dbReference type="Gene3D" id="1.10.510.10">
    <property type="entry name" value="Transferase(Phosphotransferase) domain 1"/>
    <property type="match status" value="1"/>
</dbReference>
<organism evidence="3 4">
    <name type="scientific">Catenaria anguillulae PL171</name>
    <dbReference type="NCBI Taxonomy" id="765915"/>
    <lineage>
        <taxon>Eukaryota</taxon>
        <taxon>Fungi</taxon>
        <taxon>Fungi incertae sedis</taxon>
        <taxon>Blastocladiomycota</taxon>
        <taxon>Blastocladiomycetes</taxon>
        <taxon>Blastocladiales</taxon>
        <taxon>Catenariaceae</taxon>
        <taxon>Catenaria</taxon>
    </lineage>
</organism>
<evidence type="ECO:0000259" key="2">
    <source>
        <dbReference type="PROSITE" id="PS50011"/>
    </source>
</evidence>
<dbReference type="OrthoDB" id="26722at2759"/>
<reference evidence="3 4" key="1">
    <citation type="submission" date="2016-07" db="EMBL/GenBank/DDBJ databases">
        <title>Pervasive Adenine N6-methylation of Active Genes in Fungi.</title>
        <authorList>
            <consortium name="DOE Joint Genome Institute"/>
            <person name="Mondo S.J."/>
            <person name="Dannebaum R.O."/>
            <person name="Kuo R.C."/>
            <person name="Labutti K."/>
            <person name="Haridas S."/>
            <person name="Kuo A."/>
            <person name="Salamov A."/>
            <person name="Ahrendt S.R."/>
            <person name="Lipzen A."/>
            <person name="Sullivan W."/>
            <person name="Andreopoulos W.B."/>
            <person name="Clum A."/>
            <person name="Lindquist E."/>
            <person name="Daum C."/>
            <person name="Ramamoorthy G.K."/>
            <person name="Gryganskyi A."/>
            <person name="Culley D."/>
            <person name="Magnuson J.K."/>
            <person name="James T.Y."/>
            <person name="O'Malley M.A."/>
            <person name="Stajich J.E."/>
            <person name="Spatafora J.W."/>
            <person name="Visel A."/>
            <person name="Grigoriev I.V."/>
        </authorList>
    </citation>
    <scope>NUCLEOTIDE SEQUENCE [LARGE SCALE GENOMIC DNA]</scope>
    <source>
        <strain evidence="3 4">PL171</strain>
    </source>
</reference>
<keyword evidence="4" id="KW-1185">Reference proteome</keyword>
<dbReference type="SUPFAM" id="SSF56112">
    <property type="entry name" value="Protein kinase-like (PK-like)"/>
    <property type="match status" value="1"/>
</dbReference>
<name>A0A1Y2I199_9FUNG</name>
<dbReference type="PROSITE" id="PS50011">
    <property type="entry name" value="PROTEIN_KINASE_DOM"/>
    <property type="match status" value="1"/>
</dbReference>
<dbReference type="SMART" id="SM00220">
    <property type="entry name" value="S_TKc"/>
    <property type="match status" value="1"/>
</dbReference>
<dbReference type="AlphaFoldDB" id="A0A1Y2I199"/>
<feature type="region of interest" description="Disordered" evidence="1">
    <location>
        <begin position="285"/>
        <end position="313"/>
    </location>
</feature>
<evidence type="ECO:0000256" key="1">
    <source>
        <dbReference type="SAM" id="MobiDB-lite"/>
    </source>
</evidence>
<comment type="caution">
    <text evidence="3">The sequence shown here is derived from an EMBL/GenBank/DDBJ whole genome shotgun (WGS) entry which is preliminary data.</text>
</comment>
<dbReference type="Proteomes" id="UP000193411">
    <property type="component" value="Unassembled WGS sequence"/>
</dbReference>
<evidence type="ECO:0000313" key="3">
    <source>
        <dbReference type="EMBL" id="ORZ40648.1"/>
    </source>
</evidence>
<dbReference type="Pfam" id="PF07714">
    <property type="entry name" value="PK_Tyr_Ser-Thr"/>
    <property type="match status" value="1"/>
</dbReference>
<dbReference type="PRINTS" id="PR00109">
    <property type="entry name" value="TYRKINASE"/>
</dbReference>
<dbReference type="PANTHER" id="PTHR44329">
    <property type="entry name" value="SERINE/THREONINE-PROTEIN KINASE TNNI3K-RELATED"/>
    <property type="match status" value="1"/>
</dbReference>
<gene>
    <name evidence="3" type="ORF">BCR44DRAFT_1097709</name>
</gene>
<proteinExistence type="predicted"/>
<feature type="domain" description="Protein kinase" evidence="2">
    <location>
        <begin position="1"/>
        <end position="193"/>
    </location>
</feature>
<dbReference type="InterPro" id="IPR001245">
    <property type="entry name" value="Ser-Thr/Tyr_kinase_cat_dom"/>
</dbReference>
<keyword evidence="3" id="KW-0418">Kinase</keyword>
<protein>
    <submittedName>
        <fullName evidence="3">Kinase-like domain-containing protein</fullName>
    </submittedName>
</protein>